<dbReference type="Gene3D" id="1.10.287.1490">
    <property type="match status" value="1"/>
</dbReference>
<evidence type="ECO:0000256" key="2">
    <source>
        <dbReference type="SAM" id="Coils"/>
    </source>
</evidence>
<dbReference type="CDD" id="cd07185">
    <property type="entry name" value="OmpA_C-like"/>
    <property type="match status" value="1"/>
</dbReference>
<gene>
    <name evidence="5" type="ORF">SAMN05216289_11281</name>
</gene>
<dbReference type="STRING" id="578942.SAMN05216289_11281"/>
<dbReference type="InterPro" id="IPR006665">
    <property type="entry name" value="OmpA-like"/>
</dbReference>
<feature type="domain" description="OmpA-like" evidence="4">
    <location>
        <begin position="236"/>
        <end position="362"/>
    </location>
</feature>
<evidence type="ECO:0000313" key="6">
    <source>
        <dbReference type="Proteomes" id="UP000198575"/>
    </source>
</evidence>
<feature type="transmembrane region" description="Helical" evidence="3">
    <location>
        <begin position="21"/>
        <end position="43"/>
    </location>
</feature>
<dbReference type="NCBIfam" id="NF006543">
    <property type="entry name" value="PRK09039.1-2"/>
    <property type="match status" value="1"/>
</dbReference>
<dbReference type="AlphaFoldDB" id="A0A1I4XVG0"/>
<evidence type="ECO:0000259" key="4">
    <source>
        <dbReference type="PROSITE" id="PS51123"/>
    </source>
</evidence>
<keyword evidence="1 3" id="KW-0472">Membrane</keyword>
<dbReference type="GO" id="GO:0016020">
    <property type="term" value="C:membrane"/>
    <property type="evidence" value="ECO:0007669"/>
    <property type="project" value="UniProtKB-UniRule"/>
</dbReference>
<dbReference type="Pfam" id="PF00691">
    <property type="entry name" value="OmpA"/>
    <property type="match status" value="1"/>
</dbReference>
<dbReference type="Proteomes" id="UP000198575">
    <property type="component" value="Unassembled WGS sequence"/>
</dbReference>
<dbReference type="PROSITE" id="PS51123">
    <property type="entry name" value="OMPA_2"/>
    <property type="match status" value="1"/>
</dbReference>
<sequence>MSAALRRRRRAFDIWPGFVDALTSLIMVMIFVLLIFAIGQFVLSDTLAGKNKALDALNAQVAELARTLSLSEDQKHALDARVTELSASLGTTQSERDQLSSELSAANTQAASLSADIAALTALKHDLEAEVARLSTQLDTTQDDLVKQTELGNAATAQVELLNRQMAAIREQLGKLEAALGIANKDIQAKDLKIADLGKQLNIALANRVGELERYRSEFFGKLREALGDRTDVQVVGDRFIVPTDILFDSASAELGPAAQTRLDSLAATVREVSAEIPSSIDWVLRIDGHTDRRPIHTDRFPSNWELSTARAVAIVKYLVVQGIPAHRLSANGFGQFQPIDTADTPEAYAKNRRIELQLTNR</sequence>
<dbReference type="EMBL" id="FOVF01000012">
    <property type="protein sequence ID" value="SFN29852.1"/>
    <property type="molecule type" value="Genomic_DNA"/>
</dbReference>
<dbReference type="InterPro" id="IPR050330">
    <property type="entry name" value="Bact_OuterMem_StrucFunc"/>
</dbReference>
<dbReference type="Gene3D" id="3.30.1330.60">
    <property type="entry name" value="OmpA-like domain"/>
    <property type="match status" value="1"/>
</dbReference>
<keyword evidence="3" id="KW-0812">Transmembrane</keyword>
<dbReference type="PANTHER" id="PTHR30329">
    <property type="entry name" value="STATOR ELEMENT OF FLAGELLAR MOTOR COMPLEX"/>
    <property type="match status" value="1"/>
</dbReference>
<dbReference type="InterPro" id="IPR036737">
    <property type="entry name" value="OmpA-like_sf"/>
</dbReference>
<dbReference type="RefSeq" id="WP_092407618.1">
    <property type="nucleotide sequence ID" value="NZ_FOVF01000012.1"/>
</dbReference>
<keyword evidence="2" id="KW-0175">Coiled coil</keyword>
<dbReference type="SUPFAM" id="SSF90257">
    <property type="entry name" value="Myosin rod fragments"/>
    <property type="match status" value="1"/>
</dbReference>
<accession>A0A1I4XVG0</accession>
<evidence type="ECO:0000256" key="1">
    <source>
        <dbReference type="PROSITE-ProRule" id="PRU00473"/>
    </source>
</evidence>
<dbReference type="OrthoDB" id="9782229at2"/>
<proteinExistence type="predicted"/>
<protein>
    <submittedName>
        <fullName evidence="5">Chemotaxis protein MotB</fullName>
    </submittedName>
</protein>
<reference evidence="5 6" key="1">
    <citation type="submission" date="2016-10" db="EMBL/GenBank/DDBJ databases">
        <authorList>
            <person name="de Groot N.N."/>
        </authorList>
    </citation>
    <scope>NUCLEOTIDE SEQUENCE [LARGE SCALE GENOMIC DNA]</scope>
    <source>
        <strain evidence="5 6">CGMCC 1.7659</strain>
    </source>
</reference>
<organism evidence="5 6">
    <name type="scientific">Dokdonella immobilis</name>
    <dbReference type="NCBI Taxonomy" id="578942"/>
    <lineage>
        <taxon>Bacteria</taxon>
        <taxon>Pseudomonadati</taxon>
        <taxon>Pseudomonadota</taxon>
        <taxon>Gammaproteobacteria</taxon>
        <taxon>Lysobacterales</taxon>
        <taxon>Rhodanobacteraceae</taxon>
        <taxon>Dokdonella</taxon>
    </lineage>
</organism>
<name>A0A1I4XVG0_9GAMM</name>
<evidence type="ECO:0000313" key="5">
    <source>
        <dbReference type="EMBL" id="SFN29852.1"/>
    </source>
</evidence>
<dbReference type="SUPFAM" id="SSF103088">
    <property type="entry name" value="OmpA-like"/>
    <property type="match status" value="1"/>
</dbReference>
<keyword evidence="6" id="KW-1185">Reference proteome</keyword>
<feature type="coiled-coil region" evidence="2">
    <location>
        <begin position="47"/>
        <end position="179"/>
    </location>
</feature>
<keyword evidence="3" id="KW-1133">Transmembrane helix</keyword>
<evidence type="ECO:0000256" key="3">
    <source>
        <dbReference type="SAM" id="Phobius"/>
    </source>
</evidence>
<dbReference type="PANTHER" id="PTHR30329:SF21">
    <property type="entry name" value="LIPOPROTEIN YIAD-RELATED"/>
    <property type="match status" value="1"/>
</dbReference>